<dbReference type="GO" id="GO:0003887">
    <property type="term" value="F:DNA-directed DNA polymerase activity"/>
    <property type="evidence" value="ECO:0007669"/>
    <property type="project" value="UniProtKB-KW"/>
</dbReference>
<dbReference type="Gene3D" id="3.30.420.10">
    <property type="entry name" value="Ribonuclease H-like superfamily/Ribonuclease H"/>
    <property type="match status" value="1"/>
</dbReference>
<organism evidence="21 22">
    <name type="scientific">Glycocaulis alkaliphilus</name>
    <dbReference type="NCBI Taxonomy" id="1434191"/>
    <lineage>
        <taxon>Bacteria</taxon>
        <taxon>Pseudomonadati</taxon>
        <taxon>Pseudomonadota</taxon>
        <taxon>Alphaproteobacteria</taxon>
        <taxon>Maricaulales</taxon>
        <taxon>Maricaulaceae</taxon>
        <taxon>Glycocaulis</taxon>
    </lineage>
</organism>
<evidence type="ECO:0000256" key="4">
    <source>
        <dbReference type="ARBA" id="ARBA00022679"/>
    </source>
</evidence>
<evidence type="ECO:0000256" key="11">
    <source>
        <dbReference type="ARBA" id="ARBA00022842"/>
    </source>
</evidence>
<feature type="binding site" evidence="19">
    <location>
        <position position="9"/>
    </location>
    <ligand>
        <name>a divalent metal cation</name>
        <dbReference type="ChEBI" id="CHEBI:60240"/>
        <label>1</label>
        <note>catalytic</note>
    </ligand>
</feature>
<keyword evidence="11 19" id="KW-0460">Magnesium</keyword>
<evidence type="ECO:0000256" key="7">
    <source>
        <dbReference type="ARBA" id="ARBA00022722"/>
    </source>
</evidence>
<feature type="binding site" evidence="18">
    <location>
        <position position="7"/>
    </location>
    <ligand>
        <name>substrate</name>
    </ligand>
</feature>
<dbReference type="AlphaFoldDB" id="A0A3T0E5H2"/>
<protein>
    <recommendedName>
        <fullName evidence="3 20">DNA polymerase III subunit epsilon</fullName>
        <ecNumber evidence="2 20">2.7.7.7</ecNumber>
    </recommendedName>
</protein>
<dbReference type="PANTHER" id="PTHR30231">
    <property type="entry name" value="DNA POLYMERASE III SUBUNIT EPSILON"/>
    <property type="match status" value="1"/>
</dbReference>
<keyword evidence="12 20" id="KW-0239">DNA-directed DNA polymerase</keyword>
<evidence type="ECO:0000256" key="16">
    <source>
        <dbReference type="ARBA" id="ARBA00049244"/>
    </source>
</evidence>
<evidence type="ECO:0000256" key="6">
    <source>
        <dbReference type="ARBA" id="ARBA00022705"/>
    </source>
</evidence>
<evidence type="ECO:0000256" key="20">
    <source>
        <dbReference type="RuleBase" id="RU364087"/>
    </source>
</evidence>
<evidence type="ECO:0000256" key="19">
    <source>
        <dbReference type="PIRSR" id="PIRSR606309-3"/>
    </source>
</evidence>
<comment type="catalytic activity">
    <reaction evidence="16 20">
        <text>DNA(n) + a 2'-deoxyribonucleoside 5'-triphosphate = DNA(n+1) + diphosphate</text>
        <dbReference type="Rhea" id="RHEA:22508"/>
        <dbReference type="Rhea" id="RHEA-COMP:17339"/>
        <dbReference type="Rhea" id="RHEA-COMP:17340"/>
        <dbReference type="ChEBI" id="CHEBI:33019"/>
        <dbReference type="ChEBI" id="CHEBI:61560"/>
        <dbReference type="ChEBI" id="CHEBI:173112"/>
        <dbReference type="EC" id="2.7.7.7"/>
    </reaction>
</comment>
<feature type="binding site" evidence="19">
    <location>
        <position position="155"/>
    </location>
    <ligand>
        <name>a divalent metal cation</name>
        <dbReference type="ChEBI" id="CHEBI:60240"/>
        <label>1</label>
        <note>catalytic</note>
    </ligand>
</feature>
<keyword evidence="4 20" id="KW-0808">Transferase</keyword>
<comment type="function">
    <text evidence="14 20">DNA polymerase III is a complex, multichain enzyme responsible for most of the replicative synthesis in bacteria. The epsilon subunit contain the editing function and is a proofreading 3'-5' exonuclease.</text>
</comment>
<dbReference type="GO" id="GO:0003677">
    <property type="term" value="F:DNA binding"/>
    <property type="evidence" value="ECO:0007669"/>
    <property type="project" value="InterPro"/>
</dbReference>
<dbReference type="InterPro" id="IPR006309">
    <property type="entry name" value="DnaQ_proteo"/>
</dbReference>
<keyword evidence="8 19" id="KW-0479">Metal-binding</keyword>
<keyword evidence="9 20" id="KW-0378">Hydrolase</keyword>
<evidence type="ECO:0000256" key="3">
    <source>
        <dbReference type="ARBA" id="ARBA00020352"/>
    </source>
</evidence>
<dbReference type="NCBIfam" id="NF004316">
    <property type="entry name" value="PRK05711.1"/>
    <property type="match status" value="1"/>
</dbReference>
<evidence type="ECO:0000256" key="15">
    <source>
        <dbReference type="ARBA" id="ARBA00026073"/>
    </source>
</evidence>
<dbReference type="GO" id="GO:0005829">
    <property type="term" value="C:cytosol"/>
    <property type="evidence" value="ECO:0007669"/>
    <property type="project" value="TreeGrafter"/>
</dbReference>
<dbReference type="PANTHER" id="PTHR30231:SF41">
    <property type="entry name" value="DNA POLYMERASE III SUBUNIT EPSILON"/>
    <property type="match status" value="1"/>
</dbReference>
<evidence type="ECO:0000256" key="10">
    <source>
        <dbReference type="ARBA" id="ARBA00022839"/>
    </source>
</evidence>
<feature type="binding site" evidence="18">
    <location>
        <position position="9"/>
    </location>
    <ligand>
        <name>substrate</name>
    </ligand>
</feature>
<keyword evidence="13 19" id="KW-0464">Manganese</keyword>
<evidence type="ECO:0000256" key="8">
    <source>
        <dbReference type="ARBA" id="ARBA00022723"/>
    </source>
</evidence>
<name>A0A3T0E5H2_9PROT</name>
<evidence type="ECO:0000313" key="22">
    <source>
        <dbReference type="Proteomes" id="UP000286954"/>
    </source>
</evidence>
<reference evidence="21 22" key="1">
    <citation type="submission" date="2016-12" db="EMBL/GenBank/DDBJ databases">
        <title>The genome of dimorphic prosthecate Glycocaulis alkaliphilus 6b-8t, isolated from crude oil dictates its adaptability in petroleum environments.</title>
        <authorList>
            <person name="Wu X.-L."/>
            <person name="Geng S."/>
        </authorList>
    </citation>
    <scope>NUCLEOTIDE SEQUENCE [LARGE SCALE GENOMIC DNA]</scope>
    <source>
        <strain evidence="21 22">6B-8</strain>
    </source>
</reference>
<dbReference type="EMBL" id="CP018911">
    <property type="protein sequence ID" value="AZU02615.1"/>
    <property type="molecule type" value="Genomic_DNA"/>
</dbReference>
<keyword evidence="10 20" id="KW-0269">Exonuclease</keyword>
<evidence type="ECO:0000256" key="2">
    <source>
        <dbReference type="ARBA" id="ARBA00012417"/>
    </source>
</evidence>
<dbReference type="RefSeq" id="WP_127565083.1">
    <property type="nucleotide sequence ID" value="NZ_BMFB01000004.1"/>
</dbReference>
<keyword evidence="6 20" id="KW-0235">DNA replication</keyword>
<dbReference type="NCBIfam" id="TIGR00573">
    <property type="entry name" value="dnaq"/>
    <property type="match status" value="1"/>
</dbReference>
<dbReference type="InterPro" id="IPR013520">
    <property type="entry name" value="Ribonucl_H"/>
</dbReference>
<evidence type="ECO:0000256" key="12">
    <source>
        <dbReference type="ARBA" id="ARBA00022932"/>
    </source>
</evidence>
<evidence type="ECO:0000256" key="1">
    <source>
        <dbReference type="ARBA" id="ARBA00001936"/>
    </source>
</evidence>
<feature type="binding site" evidence="19">
    <location>
        <position position="7"/>
    </location>
    <ligand>
        <name>a divalent metal cation</name>
        <dbReference type="ChEBI" id="CHEBI:60240"/>
        <label>1</label>
        <note>catalytic</note>
    </ligand>
</feature>
<dbReference type="OrthoDB" id="9804290at2"/>
<keyword evidence="7 20" id="KW-0540">Nuclease</keyword>
<dbReference type="EC" id="2.7.7.7" evidence="2 20"/>
<keyword evidence="5 20" id="KW-0548">Nucleotidyltransferase</keyword>
<evidence type="ECO:0000256" key="17">
    <source>
        <dbReference type="PIRSR" id="PIRSR606309-1"/>
    </source>
</evidence>
<comment type="cofactor">
    <cofactor evidence="19">
        <name>Mg(2+)</name>
        <dbReference type="ChEBI" id="CHEBI:18420"/>
    </cofactor>
    <cofactor evidence="19">
        <name>Mn(2+)</name>
        <dbReference type="ChEBI" id="CHEBI:29035"/>
    </cofactor>
    <text evidence="19">Binds 2 divalent metal cations. Magnesium or manganese.</text>
</comment>
<dbReference type="FunFam" id="3.30.420.10:FF:000012">
    <property type="entry name" value="DNA polymerase III subunit epsilon"/>
    <property type="match status" value="1"/>
</dbReference>
<evidence type="ECO:0000256" key="14">
    <source>
        <dbReference type="ARBA" id="ARBA00025483"/>
    </source>
</evidence>
<evidence type="ECO:0000256" key="9">
    <source>
        <dbReference type="ARBA" id="ARBA00022801"/>
    </source>
</evidence>
<dbReference type="NCBIfam" id="TIGR01406">
    <property type="entry name" value="dnaQ_proteo"/>
    <property type="match status" value="1"/>
</dbReference>
<comment type="cofactor">
    <cofactor evidence="1 20">
        <name>Mn(2+)</name>
        <dbReference type="ChEBI" id="CHEBI:29035"/>
    </cofactor>
</comment>
<dbReference type="GO" id="GO:0046872">
    <property type="term" value="F:metal ion binding"/>
    <property type="evidence" value="ECO:0007669"/>
    <property type="project" value="UniProtKB-KW"/>
</dbReference>
<keyword evidence="22" id="KW-1185">Reference proteome</keyword>
<dbReference type="Pfam" id="PF00929">
    <property type="entry name" value="RNase_T"/>
    <property type="match status" value="1"/>
</dbReference>
<dbReference type="GO" id="GO:0008408">
    <property type="term" value="F:3'-5' exonuclease activity"/>
    <property type="evidence" value="ECO:0007669"/>
    <property type="project" value="TreeGrafter"/>
</dbReference>
<dbReference type="SUPFAM" id="SSF53098">
    <property type="entry name" value="Ribonuclease H-like"/>
    <property type="match status" value="1"/>
</dbReference>
<dbReference type="Proteomes" id="UP000286954">
    <property type="component" value="Chromosome"/>
</dbReference>
<evidence type="ECO:0000256" key="18">
    <source>
        <dbReference type="PIRSR" id="PIRSR606309-2"/>
    </source>
</evidence>
<dbReference type="SMART" id="SM00479">
    <property type="entry name" value="EXOIII"/>
    <property type="match status" value="1"/>
</dbReference>
<gene>
    <name evidence="20" type="primary">dnaQ</name>
    <name evidence="21" type="ORF">X907_0065</name>
</gene>
<dbReference type="InterPro" id="IPR036397">
    <property type="entry name" value="RNaseH_sf"/>
</dbReference>
<dbReference type="CDD" id="cd06131">
    <property type="entry name" value="DNA_pol_III_epsilon_Ecoli_like"/>
    <property type="match status" value="1"/>
</dbReference>
<evidence type="ECO:0000313" key="21">
    <source>
        <dbReference type="EMBL" id="AZU02615.1"/>
    </source>
</evidence>
<feature type="active site" description="Proton acceptor" evidence="17">
    <location>
        <position position="150"/>
    </location>
</feature>
<dbReference type="InterPro" id="IPR006054">
    <property type="entry name" value="DnaQ"/>
</dbReference>
<dbReference type="KEGG" id="gak:X907_0065"/>
<feature type="binding site" evidence="18">
    <location>
        <position position="52"/>
    </location>
    <ligand>
        <name>substrate</name>
    </ligand>
</feature>
<sequence>MREIIFDTETTGLYPLEGDRVTELGCVEVFNMIPTGREFHALINPDRDIPAEVTAITGHTREMLRDKPRFEEVAKDFIAFVGDAVMVAHNAPFDRGFINMELTRAGLDPYPDSRFKDTAAMARERFPGSPANLDALCKRFDISLESRTKHGALIDAYLLAEVYLELNGGRTRALDFAGLEGTDRTVRYAPRPPRPAPLQPSSTPEERALHAAFVAEMGEARVWKRFGV</sequence>
<evidence type="ECO:0000256" key="13">
    <source>
        <dbReference type="ARBA" id="ARBA00023211"/>
    </source>
</evidence>
<dbReference type="GO" id="GO:0045004">
    <property type="term" value="P:DNA replication proofreading"/>
    <property type="evidence" value="ECO:0007669"/>
    <property type="project" value="TreeGrafter"/>
</dbReference>
<feature type="binding site" evidence="18">
    <location>
        <position position="155"/>
    </location>
    <ligand>
        <name>substrate</name>
    </ligand>
</feature>
<dbReference type="InterPro" id="IPR012337">
    <property type="entry name" value="RNaseH-like_sf"/>
</dbReference>
<evidence type="ECO:0000256" key="5">
    <source>
        <dbReference type="ARBA" id="ARBA00022695"/>
    </source>
</evidence>
<accession>A0A3T0E5H2</accession>
<proteinExistence type="predicted"/>
<comment type="subunit">
    <text evidence="15 20">DNA polymerase III contains a core (composed of alpha, epsilon and theta chains) that associates with a tau subunit. This core dimerizes to form the POLIII' complex. PolIII' associates with the gamma complex (composed of gamma, delta, delta', psi and chi chains) and with the beta chain to form the complete DNA polymerase III complex.</text>
</comment>